<organism evidence="5 6">
    <name type="scientific">Roseateles saccharophilus</name>
    <name type="common">Pseudomonas saccharophila</name>
    <dbReference type="NCBI Taxonomy" id="304"/>
    <lineage>
        <taxon>Bacteria</taxon>
        <taxon>Pseudomonadati</taxon>
        <taxon>Pseudomonadota</taxon>
        <taxon>Betaproteobacteria</taxon>
        <taxon>Burkholderiales</taxon>
        <taxon>Sphaerotilaceae</taxon>
        <taxon>Roseateles</taxon>
    </lineage>
</organism>
<accession>A0ABU1YPX6</accession>
<dbReference type="Gene3D" id="2.60.40.790">
    <property type="match status" value="1"/>
</dbReference>
<dbReference type="PROSITE" id="PS01031">
    <property type="entry name" value="SHSP"/>
    <property type="match status" value="1"/>
</dbReference>
<name>A0ABU1YPX6_ROSSA</name>
<dbReference type="EMBL" id="JAVDXU010000002">
    <property type="protein sequence ID" value="MDR7270261.1"/>
    <property type="molecule type" value="Genomic_DNA"/>
</dbReference>
<dbReference type="PANTHER" id="PTHR11527">
    <property type="entry name" value="HEAT-SHOCK PROTEIN 20 FAMILY MEMBER"/>
    <property type="match status" value="1"/>
</dbReference>
<evidence type="ECO:0000259" key="3">
    <source>
        <dbReference type="PROSITE" id="PS01031"/>
    </source>
</evidence>
<dbReference type="Proteomes" id="UP001180453">
    <property type="component" value="Unassembled WGS sequence"/>
</dbReference>
<dbReference type="InterPro" id="IPR008978">
    <property type="entry name" value="HSP20-like_chaperone"/>
</dbReference>
<dbReference type="InterPro" id="IPR002068">
    <property type="entry name" value="A-crystallin/Hsp20_dom"/>
</dbReference>
<evidence type="ECO:0000256" key="2">
    <source>
        <dbReference type="RuleBase" id="RU003616"/>
    </source>
</evidence>
<reference evidence="5 6" key="1">
    <citation type="submission" date="2023-07" db="EMBL/GenBank/DDBJ databases">
        <title>Sorghum-associated microbial communities from plants grown in Nebraska, USA.</title>
        <authorList>
            <person name="Schachtman D."/>
        </authorList>
    </citation>
    <scope>NUCLEOTIDE SEQUENCE [LARGE SCALE GENOMIC DNA]</scope>
    <source>
        <strain evidence="5 6">BE314</strain>
    </source>
</reference>
<dbReference type="InterPro" id="IPR007052">
    <property type="entry name" value="CS_dom"/>
</dbReference>
<feature type="domain" description="SHSP" evidence="3">
    <location>
        <begin position="32"/>
        <end position="144"/>
    </location>
</feature>
<dbReference type="SUPFAM" id="SSF49764">
    <property type="entry name" value="HSP20-like chaperones"/>
    <property type="match status" value="1"/>
</dbReference>
<gene>
    <name evidence="5" type="ORF">J2X20_002919</name>
</gene>
<dbReference type="Pfam" id="PF00011">
    <property type="entry name" value="HSP20"/>
    <property type="match status" value="1"/>
</dbReference>
<evidence type="ECO:0000313" key="5">
    <source>
        <dbReference type="EMBL" id="MDR7270261.1"/>
    </source>
</evidence>
<evidence type="ECO:0000313" key="6">
    <source>
        <dbReference type="Proteomes" id="UP001180453"/>
    </source>
</evidence>
<evidence type="ECO:0000256" key="1">
    <source>
        <dbReference type="PROSITE-ProRule" id="PRU00285"/>
    </source>
</evidence>
<keyword evidence="6" id="KW-1185">Reference proteome</keyword>
<proteinExistence type="inferred from homology"/>
<dbReference type="RefSeq" id="WP_310265971.1">
    <property type="nucleotide sequence ID" value="NZ_JAVDXU010000002.1"/>
</dbReference>
<protein>
    <submittedName>
        <fullName evidence="5">HSP20 family protein</fullName>
    </submittedName>
</protein>
<feature type="domain" description="CS" evidence="4">
    <location>
        <begin position="36"/>
        <end position="142"/>
    </location>
</feature>
<evidence type="ECO:0000259" key="4">
    <source>
        <dbReference type="PROSITE" id="PS51203"/>
    </source>
</evidence>
<dbReference type="InterPro" id="IPR031107">
    <property type="entry name" value="Small_HSP"/>
</dbReference>
<comment type="caution">
    <text evidence="5">The sequence shown here is derived from an EMBL/GenBank/DDBJ whole genome shotgun (WGS) entry which is preliminary data.</text>
</comment>
<dbReference type="PROSITE" id="PS51203">
    <property type="entry name" value="CS"/>
    <property type="match status" value="1"/>
</dbReference>
<comment type="similarity">
    <text evidence="1 2">Belongs to the small heat shock protein (HSP20) family.</text>
</comment>
<sequence>MSALTAYERMDDLLSGAFPDFFRRSLMRDWPVANMPAEMKLDVSETEQAYLVKAQIPGAKKEDVKVKIDGNFVSISAEVKEEKEAKDDKAKSLTRELYYGSLSRGFALAHEIDEKESKASFEQGVLSLTLPKRTDAKGTTLRII</sequence>